<protein>
    <submittedName>
        <fullName evidence="2">Uncharacterized protein</fullName>
    </submittedName>
</protein>
<dbReference type="EMBL" id="BARV01025943">
    <property type="protein sequence ID" value="GAI35283.1"/>
    <property type="molecule type" value="Genomic_DNA"/>
</dbReference>
<reference evidence="2" key="1">
    <citation type="journal article" date="2014" name="Front. Microbiol.">
        <title>High frequency of phylogenetically diverse reductive dehalogenase-homologous genes in deep subseafloor sedimentary metagenomes.</title>
        <authorList>
            <person name="Kawai M."/>
            <person name="Futagami T."/>
            <person name="Toyoda A."/>
            <person name="Takaki Y."/>
            <person name="Nishi S."/>
            <person name="Hori S."/>
            <person name="Arai W."/>
            <person name="Tsubouchi T."/>
            <person name="Morono Y."/>
            <person name="Uchiyama I."/>
            <person name="Ito T."/>
            <person name="Fujiyama A."/>
            <person name="Inagaki F."/>
            <person name="Takami H."/>
        </authorList>
    </citation>
    <scope>NUCLEOTIDE SEQUENCE</scope>
    <source>
        <strain evidence="2">Expedition CK06-06</strain>
    </source>
</reference>
<comment type="caution">
    <text evidence="2">The sequence shown here is derived from an EMBL/GenBank/DDBJ whole genome shotgun (WGS) entry which is preliminary data.</text>
</comment>
<keyword evidence="1" id="KW-0812">Transmembrane</keyword>
<name>X1MVI2_9ZZZZ</name>
<sequence>SPPSEAPLGLELPWLVVIGLLVVVVVVALALYSRRK</sequence>
<feature type="transmembrane region" description="Helical" evidence="1">
    <location>
        <begin position="12"/>
        <end position="32"/>
    </location>
</feature>
<dbReference type="AlphaFoldDB" id="X1MVI2"/>
<keyword evidence="1" id="KW-1133">Transmembrane helix</keyword>
<evidence type="ECO:0000313" key="2">
    <source>
        <dbReference type="EMBL" id="GAI35283.1"/>
    </source>
</evidence>
<keyword evidence="1" id="KW-0472">Membrane</keyword>
<proteinExistence type="predicted"/>
<gene>
    <name evidence="2" type="ORF">S06H3_42008</name>
</gene>
<accession>X1MVI2</accession>
<evidence type="ECO:0000256" key="1">
    <source>
        <dbReference type="SAM" id="Phobius"/>
    </source>
</evidence>
<feature type="non-terminal residue" evidence="2">
    <location>
        <position position="1"/>
    </location>
</feature>
<organism evidence="2">
    <name type="scientific">marine sediment metagenome</name>
    <dbReference type="NCBI Taxonomy" id="412755"/>
    <lineage>
        <taxon>unclassified sequences</taxon>
        <taxon>metagenomes</taxon>
        <taxon>ecological metagenomes</taxon>
    </lineage>
</organism>